<evidence type="ECO:0000313" key="1">
    <source>
        <dbReference type="EMBL" id="EJF55284.1"/>
    </source>
</evidence>
<reference evidence="1 2" key="1">
    <citation type="journal article" date="2012" name="Science">
        <title>The Paleozoic origin of enzymatic lignin decomposition reconstructed from 31 fungal genomes.</title>
        <authorList>
            <person name="Floudas D."/>
            <person name="Binder M."/>
            <person name="Riley R."/>
            <person name="Barry K."/>
            <person name="Blanchette R.A."/>
            <person name="Henrissat B."/>
            <person name="Martinez A.T."/>
            <person name="Otillar R."/>
            <person name="Spatafora J.W."/>
            <person name="Yadav J.S."/>
            <person name="Aerts A."/>
            <person name="Benoit I."/>
            <person name="Boyd A."/>
            <person name="Carlson A."/>
            <person name="Copeland A."/>
            <person name="Coutinho P.M."/>
            <person name="de Vries R.P."/>
            <person name="Ferreira P."/>
            <person name="Findley K."/>
            <person name="Foster B."/>
            <person name="Gaskell J."/>
            <person name="Glotzer D."/>
            <person name="Gorecki P."/>
            <person name="Heitman J."/>
            <person name="Hesse C."/>
            <person name="Hori C."/>
            <person name="Igarashi K."/>
            <person name="Jurgens J.A."/>
            <person name="Kallen N."/>
            <person name="Kersten P."/>
            <person name="Kohler A."/>
            <person name="Kuees U."/>
            <person name="Kumar T.K.A."/>
            <person name="Kuo A."/>
            <person name="LaButti K."/>
            <person name="Larrondo L.F."/>
            <person name="Lindquist E."/>
            <person name="Ling A."/>
            <person name="Lombard V."/>
            <person name="Lucas S."/>
            <person name="Lundell T."/>
            <person name="Martin R."/>
            <person name="McLaughlin D.J."/>
            <person name="Morgenstern I."/>
            <person name="Morin E."/>
            <person name="Murat C."/>
            <person name="Nagy L.G."/>
            <person name="Nolan M."/>
            <person name="Ohm R.A."/>
            <person name="Patyshakuliyeva A."/>
            <person name="Rokas A."/>
            <person name="Ruiz-Duenas F.J."/>
            <person name="Sabat G."/>
            <person name="Salamov A."/>
            <person name="Samejima M."/>
            <person name="Schmutz J."/>
            <person name="Slot J.C."/>
            <person name="St John F."/>
            <person name="Stenlid J."/>
            <person name="Sun H."/>
            <person name="Sun S."/>
            <person name="Syed K."/>
            <person name="Tsang A."/>
            <person name="Wiebenga A."/>
            <person name="Young D."/>
            <person name="Pisabarro A."/>
            <person name="Eastwood D.C."/>
            <person name="Martin F."/>
            <person name="Cullen D."/>
            <person name="Grigoriev I.V."/>
            <person name="Hibbett D.S."/>
        </authorList>
    </citation>
    <scope>NUCLEOTIDE SEQUENCE [LARGE SCALE GENOMIC DNA]</scope>
    <source>
        <strain evidence="1 2">LYAD-421 SS1</strain>
    </source>
</reference>
<dbReference type="Proteomes" id="UP000053319">
    <property type="component" value="Unassembled WGS sequence"/>
</dbReference>
<name>R7SGK4_DICSQ</name>
<dbReference type="AlphaFoldDB" id="R7SGK4"/>
<sequence>MSKRSCCHISHLPVSEDGRSWPSRGLGFDPGSSTFRYELSAVKRQRRGVVKGWEGSYVAWMIHAAMSIDPHAQKLFVVIYR</sequence>
<dbReference type="HOGENOM" id="CLU_2573842_0_0_1"/>
<dbReference type="KEGG" id="dsq:DICSQDRAFT_176152"/>
<protein>
    <submittedName>
        <fullName evidence="1">Uncharacterized protein</fullName>
    </submittedName>
</protein>
<proteinExistence type="predicted"/>
<dbReference type="GeneID" id="18840378"/>
<gene>
    <name evidence="1" type="ORF">DICSQDRAFT_176152</name>
</gene>
<organism evidence="1 2">
    <name type="scientific">Dichomitus squalens (strain LYAD-421)</name>
    <name type="common">Western red white-rot fungus</name>
    <dbReference type="NCBI Taxonomy" id="732165"/>
    <lineage>
        <taxon>Eukaryota</taxon>
        <taxon>Fungi</taxon>
        <taxon>Dikarya</taxon>
        <taxon>Basidiomycota</taxon>
        <taxon>Agaricomycotina</taxon>
        <taxon>Agaricomycetes</taxon>
        <taxon>Polyporales</taxon>
        <taxon>Polyporaceae</taxon>
        <taxon>Dichomitus</taxon>
    </lineage>
</organism>
<dbReference type="EMBL" id="JH719862">
    <property type="protein sequence ID" value="EJF55284.1"/>
    <property type="molecule type" value="Genomic_DNA"/>
</dbReference>
<evidence type="ECO:0000313" key="2">
    <source>
        <dbReference type="Proteomes" id="UP000053319"/>
    </source>
</evidence>
<dbReference type="RefSeq" id="XP_007371977.1">
    <property type="nucleotide sequence ID" value="XM_007371915.1"/>
</dbReference>
<accession>R7SGK4</accession>